<dbReference type="STRING" id="460265.Mnod_1589"/>
<dbReference type="InterPro" id="IPR000620">
    <property type="entry name" value="EamA_dom"/>
</dbReference>
<dbReference type="PANTHER" id="PTHR32322:SF2">
    <property type="entry name" value="EAMA DOMAIN-CONTAINING PROTEIN"/>
    <property type="match status" value="1"/>
</dbReference>
<keyword evidence="3 6" id="KW-0812">Transmembrane</keyword>
<name>B8IPS9_METNO</name>
<proteinExistence type="inferred from homology"/>
<feature type="transmembrane region" description="Helical" evidence="6">
    <location>
        <begin position="20"/>
        <end position="40"/>
    </location>
</feature>
<dbReference type="InterPro" id="IPR037185">
    <property type="entry name" value="EmrE-like"/>
</dbReference>
<dbReference type="InterPro" id="IPR050638">
    <property type="entry name" value="AA-Vitamin_Transporters"/>
</dbReference>
<evidence type="ECO:0000313" key="8">
    <source>
        <dbReference type="EMBL" id="ACL56579.1"/>
    </source>
</evidence>
<comment type="subcellular location">
    <subcellularLocation>
        <location evidence="1">Membrane</location>
        <topology evidence="1">Multi-pass membrane protein</topology>
    </subcellularLocation>
</comment>
<dbReference type="OrthoDB" id="7853355at2"/>
<reference evidence="8 9" key="1">
    <citation type="submission" date="2009-01" db="EMBL/GenBank/DDBJ databases">
        <title>Complete sequence of chromosome of Methylobacterium nodulans ORS 2060.</title>
        <authorList>
            <consortium name="US DOE Joint Genome Institute"/>
            <person name="Lucas S."/>
            <person name="Copeland A."/>
            <person name="Lapidus A."/>
            <person name="Glavina del Rio T."/>
            <person name="Dalin E."/>
            <person name="Tice H."/>
            <person name="Bruce D."/>
            <person name="Goodwin L."/>
            <person name="Pitluck S."/>
            <person name="Sims D."/>
            <person name="Brettin T."/>
            <person name="Detter J.C."/>
            <person name="Han C."/>
            <person name="Larimer F."/>
            <person name="Land M."/>
            <person name="Hauser L."/>
            <person name="Kyrpides N."/>
            <person name="Ivanova N."/>
            <person name="Marx C.J."/>
            <person name="Richardson P."/>
        </authorList>
    </citation>
    <scope>NUCLEOTIDE SEQUENCE [LARGE SCALE GENOMIC DNA]</scope>
    <source>
        <strain evidence="9">LMG 21967 / CNCM I-2342 / ORS 2060</strain>
    </source>
</reference>
<dbReference type="AlphaFoldDB" id="B8IPS9"/>
<evidence type="ECO:0000256" key="6">
    <source>
        <dbReference type="SAM" id="Phobius"/>
    </source>
</evidence>
<organism evidence="8 9">
    <name type="scientific">Methylobacterium nodulans (strain LMG 21967 / CNCM I-2342 / ORS 2060)</name>
    <dbReference type="NCBI Taxonomy" id="460265"/>
    <lineage>
        <taxon>Bacteria</taxon>
        <taxon>Pseudomonadati</taxon>
        <taxon>Pseudomonadota</taxon>
        <taxon>Alphaproteobacteria</taxon>
        <taxon>Hyphomicrobiales</taxon>
        <taxon>Methylobacteriaceae</taxon>
        <taxon>Methylobacterium</taxon>
    </lineage>
</organism>
<dbReference type="GO" id="GO:0016020">
    <property type="term" value="C:membrane"/>
    <property type="evidence" value="ECO:0007669"/>
    <property type="project" value="UniProtKB-SubCell"/>
</dbReference>
<dbReference type="eggNOG" id="COG0697">
    <property type="taxonomic scope" value="Bacteria"/>
</dbReference>
<comment type="similarity">
    <text evidence="2">Belongs to the EamA transporter family.</text>
</comment>
<evidence type="ECO:0000256" key="2">
    <source>
        <dbReference type="ARBA" id="ARBA00007362"/>
    </source>
</evidence>
<dbReference type="SUPFAM" id="SSF103481">
    <property type="entry name" value="Multidrug resistance efflux transporter EmrE"/>
    <property type="match status" value="1"/>
</dbReference>
<evidence type="ECO:0000256" key="1">
    <source>
        <dbReference type="ARBA" id="ARBA00004141"/>
    </source>
</evidence>
<feature type="transmembrane region" description="Helical" evidence="6">
    <location>
        <begin position="60"/>
        <end position="80"/>
    </location>
</feature>
<dbReference type="HOGENOM" id="CLU_1641757_0_0_5"/>
<dbReference type="Proteomes" id="UP000008207">
    <property type="component" value="Chromosome"/>
</dbReference>
<keyword evidence="4 6" id="KW-1133">Transmembrane helix</keyword>
<sequence length="161" mass="16995">MPSPAKAEPCISARFSRATLVRHGPIFVTAVAMAFAVAALSPIVAVQQGSLALPAFSSNGWIAVLFLGTIAGAVQFPLFMWALRWLAPTTTVLYLTLNPMTAMVLGIVVLGESLTTELVAGRALAISGIVVGSGAWARRGCAVTRQPGRWQACEHPRRVLL</sequence>
<evidence type="ECO:0000259" key="7">
    <source>
        <dbReference type="Pfam" id="PF00892"/>
    </source>
</evidence>
<dbReference type="KEGG" id="mno:Mnod_1589"/>
<dbReference type="PANTHER" id="PTHR32322">
    <property type="entry name" value="INNER MEMBRANE TRANSPORTER"/>
    <property type="match status" value="1"/>
</dbReference>
<accession>B8IPS9</accession>
<keyword evidence="9" id="KW-1185">Reference proteome</keyword>
<feature type="domain" description="EamA" evidence="7">
    <location>
        <begin position="14"/>
        <end position="131"/>
    </location>
</feature>
<dbReference type="Pfam" id="PF00892">
    <property type="entry name" value="EamA"/>
    <property type="match status" value="1"/>
</dbReference>
<evidence type="ECO:0000256" key="4">
    <source>
        <dbReference type="ARBA" id="ARBA00022989"/>
    </source>
</evidence>
<evidence type="ECO:0000256" key="5">
    <source>
        <dbReference type="ARBA" id="ARBA00023136"/>
    </source>
</evidence>
<dbReference type="EMBL" id="CP001349">
    <property type="protein sequence ID" value="ACL56579.1"/>
    <property type="molecule type" value="Genomic_DNA"/>
</dbReference>
<dbReference type="RefSeq" id="WP_015928274.1">
    <property type="nucleotide sequence ID" value="NC_011894.1"/>
</dbReference>
<feature type="transmembrane region" description="Helical" evidence="6">
    <location>
        <begin position="92"/>
        <end position="113"/>
    </location>
</feature>
<keyword evidence="5 6" id="KW-0472">Membrane</keyword>
<protein>
    <recommendedName>
        <fullName evidence="7">EamA domain-containing protein</fullName>
    </recommendedName>
</protein>
<gene>
    <name evidence="8" type="ordered locus">Mnod_1589</name>
</gene>
<evidence type="ECO:0000256" key="3">
    <source>
        <dbReference type="ARBA" id="ARBA00022692"/>
    </source>
</evidence>
<feature type="transmembrane region" description="Helical" evidence="6">
    <location>
        <begin position="119"/>
        <end position="137"/>
    </location>
</feature>
<evidence type="ECO:0000313" key="9">
    <source>
        <dbReference type="Proteomes" id="UP000008207"/>
    </source>
</evidence>